<evidence type="ECO:0000256" key="1">
    <source>
        <dbReference type="SAM" id="Phobius"/>
    </source>
</evidence>
<sequence length="260" mass="30754">MNKIPTKITHYKFYNTYFLFFCGYLLSKESFIYYPMIILGYILLYNNVILQIILLILGPVMPPHVLWFITGGFFRINLCIFDEEMAIDHKNFLLGIILGNIVYPKKVYMGVTSLIGILIIFLNFDLNFLCIKKLNKTHKLKTFYRKLQSRESINDEKDFKFYSKLIVDKILEKGYFSTSYISISMVLAFLNINQFTKVLVLLVNVLPIPKSRTLTLVFILCMLFDFYLIFLVPFCEFEFPFNEHFIFCALFNYAIYLILN</sequence>
<organism evidence="2 3">
    <name type="scientific">Anncaliia algerae PRA339</name>
    <dbReference type="NCBI Taxonomy" id="1288291"/>
    <lineage>
        <taxon>Eukaryota</taxon>
        <taxon>Fungi</taxon>
        <taxon>Fungi incertae sedis</taxon>
        <taxon>Microsporidia</taxon>
        <taxon>Tubulinosematoidea</taxon>
        <taxon>Tubulinosematidae</taxon>
        <taxon>Anncaliia</taxon>
    </lineage>
</organism>
<feature type="transmembrane region" description="Helical" evidence="1">
    <location>
        <begin position="12"/>
        <end position="27"/>
    </location>
</feature>
<evidence type="ECO:0000313" key="2">
    <source>
        <dbReference type="EMBL" id="KCZ80124.1"/>
    </source>
</evidence>
<keyword evidence="3" id="KW-1185">Reference proteome</keyword>
<feature type="transmembrane region" description="Helical" evidence="1">
    <location>
        <begin position="174"/>
        <end position="193"/>
    </location>
</feature>
<evidence type="ECO:0000313" key="3">
    <source>
        <dbReference type="Proteomes" id="UP000030655"/>
    </source>
</evidence>
<dbReference type="Proteomes" id="UP000030655">
    <property type="component" value="Unassembled WGS sequence"/>
</dbReference>
<keyword evidence="1" id="KW-0472">Membrane</keyword>
<reference evidence="3" key="1">
    <citation type="submission" date="2013-02" db="EMBL/GenBank/DDBJ databases">
        <authorList>
            <consortium name="The Broad Institute Genome Sequencing Platform"/>
            <person name="Cuomo C."/>
            <person name="Becnel J."/>
            <person name="Sanscrainte N."/>
            <person name="Walker B."/>
            <person name="Young S.K."/>
            <person name="Zeng Q."/>
            <person name="Gargeya S."/>
            <person name="Fitzgerald M."/>
            <person name="Haas B."/>
            <person name="Abouelleil A."/>
            <person name="Alvarado L."/>
            <person name="Arachchi H.M."/>
            <person name="Berlin A.M."/>
            <person name="Chapman S.B."/>
            <person name="Dewar J."/>
            <person name="Goldberg J."/>
            <person name="Griggs A."/>
            <person name="Gujja S."/>
            <person name="Hansen M."/>
            <person name="Howarth C."/>
            <person name="Imamovic A."/>
            <person name="Larimer J."/>
            <person name="McCowan C."/>
            <person name="Murphy C."/>
            <person name="Neiman D."/>
            <person name="Pearson M."/>
            <person name="Priest M."/>
            <person name="Roberts A."/>
            <person name="Saif S."/>
            <person name="Shea T."/>
            <person name="Sisk P."/>
            <person name="Sykes S."/>
            <person name="Wortman J."/>
            <person name="Nusbaum C."/>
            <person name="Birren B."/>
        </authorList>
    </citation>
    <scope>NUCLEOTIDE SEQUENCE [LARGE SCALE GENOMIC DNA]</scope>
    <source>
        <strain evidence="3">PRA339</strain>
    </source>
</reference>
<name>A0A059EZG9_9MICR</name>
<dbReference type="HOGENOM" id="CLU_1069479_0_0_1"/>
<dbReference type="AlphaFoldDB" id="A0A059EZG9"/>
<feature type="transmembrane region" description="Helical" evidence="1">
    <location>
        <begin position="107"/>
        <end position="131"/>
    </location>
</feature>
<feature type="transmembrane region" description="Helical" evidence="1">
    <location>
        <begin position="241"/>
        <end position="259"/>
    </location>
</feature>
<keyword evidence="1" id="KW-0812">Transmembrane</keyword>
<reference evidence="2 3" key="2">
    <citation type="submission" date="2014-03" db="EMBL/GenBank/DDBJ databases">
        <title>The Genome Sequence of Anncaliia algerae insect isolate PRA339.</title>
        <authorList>
            <consortium name="The Broad Institute Genome Sequencing Platform"/>
            <consortium name="The Broad Institute Genome Sequencing Center for Infectious Disease"/>
            <person name="Cuomo C."/>
            <person name="Becnel J."/>
            <person name="Sanscrainte N."/>
            <person name="Walker B."/>
            <person name="Young S.K."/>
            <person name="Zeng Q."/>
            <person name="Gargeya S."/>
            <person name="Fitzgerald M."/>
            <person name="Haas B."/>
            <person name="Abouelleil A."/>
            <person name="Alvarado L."/>
            <person name="Arachchi H.M."/>
            <person name="Berlin A.M."/>
            <person name="Chapman S.B."/>
            <person name="Dewar J."/>
            <person name="Goldberg J."/>
            <person name="Griggs A."/>
            <person name="Gujja S."/>
            <person name="Hansen M."/>
            <person name="Howarth C."/>
            <person name="Imamovic A."/>
            <person name="Larimer J."/>
            <person name="McCowan C."/>
            <person name="Murphy C."/>
            <person name="Neiman D."/>
            <person name="Pearson M."/>
            <person name="Priest M."/>
            <person name="Roberts A."/>
            <person name="Saif S."/>
            <person name="Shea T."/>
            <person name="Sisk P."/>
            <person name="Sykes S."/>
            <person name="Wortman J."/>
            <person name="Nusbaum C."/>
            <person name="Birren B."/>
        </authorList>
    </citation>
    <scope>NUCLEOTIDE SEQUENCE [LARGE SCALE GENOMIC DNA]</scope>
    <source>
        <strain evidence="2 3">PRA339</strain>
    </source>
</reference>
<gene>
    <name evidence="2" type="ORF">H312_02486</name>
</gene>
<feature type="transmembrane region" description="Helical" evidence="1">
    <location>
        <begin position="33"/>
        <end position="58"/>
    </location>
</feature>
<feature type="transmembrane region" description="Helical" evidence="1">
    <location>
        <begin position="65"/>
        <end position="87"/>
    </location>
</feature>
<dbReference type="VEuPathDB" id="MicrosporidiaDB:H312_02486"/>
<dbReference type="OrthoDB" id="10487169at2759"/>
<feature type="transmembrane region" description="Helical" evidence="1">
    <location>
        <begin position="213"/>
        <end position="234"/>
    </location>
</feature>
<keyword evidence="1" id="KW-1133">Transmembrane helix</keyword>
<dbReference type="EMBL" id="KK365202">
    <property type="protein sequence ID" value="KCZ80124.1"/>
    <property type="molecule type" value="Genomic_DNA"/>
</dbReference>
<proteinExistence type="predicted"/>
<protein>
    <submittedName>
        <fullName evidence="2">Uncharacterized protein</fullName>
    </submittedName>
</protein>
<accession>A0A059EZG9</accession>